<name>A0A140DRZ9_9FIRM</name>
<dbReference type="InterPro" id="IPR005627">
    <property type="entry name" value="CutC-like"/>
</dbReference>
<keyword evidence="2" id="KW-0963">Cytoplasm</keyword>
<dbReference type="GO" id="GO:0005737">
    <property type="term" value="C:cytoplasm"/>
    <property type="evidence" value="ECO:0007669"/>
    <property type="project" value="UniProtKB-SubCell"/>
</dbReference>
<dbReference type="AlphaFoldDB" id="A0A140DRZ9"/>
<organism evidence="3 4">
    <name type="scientific">Faecalibaculum rodentium</name>
    <dbReference type="NCBI Taxonomy" id="1702221"/>
    <lineage>
        <taxon>Bacteria</taxon>
        <taxon>Bacillati</taxon>
        <taxon>Bacillota</taxon>
        <taxon>Erysipelotrichia</taxon>
        <taxon>Erysipelotrichales</taxon>
        <taxon>Erysipelotrichaceae</taxon>
        <taxon>Faecalibaculum</taxon>
    </lineage>
</organism>
<dbReference type="Proteomes" id="UP000069771">
    <property type="component" value="Chromosome"/>
</dbReference>
<keyword evidence="4" id="KW-1185">Reference proteome</keyword>
<sequence length="254" mass="27116">MNRDIKIEVCAGGYADCVAAKQGGADRVELNGAFALGGLTPTVPVLKKVKRDTGLEVIAMVRPRAGGFCYDADEKEIMFAEAKNLLENGADGLAFGFLNADGGIDLENTRKMVELIHRYRGIAVFHRAIDVTPDIDAAIQMLMDLGMDRVLTSGQKAKALNGVDVIAELQEKYGDRIQILPGSGINAGNAAEILEKTGVNQLHASCRGYRPDPTTMGEDVSYAYLPAPHEGDYDVADEEAVCSLRRAADTAAAA</sequence>
<comment type="similarity">
    <text evidence="1 2">Belongs to the CutC family.</text>
</comment>
<evidence type="ECO:0000256" key="1">
    <source>
        <dbReference type="ARBA" id="ARBA00007768"/>
    </source>
</evidence>
<dbReference type="PATRIC" id="fig|1702221.3.peg.278"/>
<dbReference type="GO" id="GO:0005507">
    <property type="term" value="F:copper ion binding"/>
    <property type="evidence" value="ECO:0007669"/>
    <property type="project" value="TreeGrafter"/>
</dbReference>
<dbReference type="OrthoDB" id="9815677at2"/>
<comment type="subcellular location">
    <subcellularLocation>
        <location evidence="2">Cytoplasm</location>
    </subcellularLocation>
</comment>
<proteinExistence type="inferred from homology"/>
<gene>
    <name evidence="2" type="primary">cutC</name>
    <name evidence="3" type="ORF">AALO17_02920</name>
</gene>
<dbReference type="SUPFAM" id="SSF110395">
    <property type="entry name" value="CutC-like"/>
    <property type="match status" value="1"/>
</dbReference>
<dbReference type="KEGG" id="fro:AALO17_02920"/>
<dbReference type="Gene3D" id="3.20.20.380">
    <property type="entry name" value="Copper homeostasis (CutC) domain"/>
    <property type="match status" value="1"/>
</dbReference>
<dbReference type="Pfam" id="PF03932">
    <property type="entry name" value="CutC"/>
    <property type="match status" value="1"/>
</dbReference>
<evidence type="ECO:0000313" key="4">
    <source>
        <dbReference type="Proteomes" id="UP000069771"/>
    </source>
</evidence>
<dbReference type="STRING" id="1702221.AALO17_02920"/>
<dbReference type="GeneID" id="78477168"/>
<dbReference type="InterPro" id="IPR036822">
    <property type="entry name" value="CutC-like_dom_sf"/>
</dbReference>
<reference evidence="3 4" key="1">
    <citation type="journal article" date="2016" name="Gut Pathog.">
        <title>Whole genome sequencing of "Faecalibaculum rodentium" ALO17, isolated from C57BL/6J laboratory mouse feces.</title>
        <authorList>
            <person name="Lim S."/>
            <person name="Chang D.H."/>
            <person name="Ahn S."/>
            <person name="Kim B.C."/>
        </authorList>
    </citation>
    <scope>NUCLEOTIDE SEQUENCE [LARGE SCALE GENOMIC DNA]</scope>
    <source>
        <strain evidence="3 4">Alo17</strain>
    </source>
</reference>
<dbReference type="PANTHER" id="PTHR12598:SF0">
    <property type="entry name" value="COPPER HOMEOSTASIS PROTEIN CUTC HOMOLOG"/>
    <property type="match status" value="1"/>
</dbReference>
<dbReference type="HAMAP" id="MF_00795">
    <property type="entry name" value="CutC"/>
    <property type="match status" value="1"/>
</dbReference>
<dbReference type="RefSeq" id="WP_067554524.1">
    <property type="nucleotide sequence ID" value="NZ_CP011391.1"/>
</dbReference>
<evidence type="ECO:0000313" key="3">
    <source>
        <dbReference type="EMBL" id="AMK53426.1"/>
    </source>
</evidence>
<dbReference type="EMBL" id="CP011391">
    <property type="protein sequence ID" value="AMK53426.1"/>
    <property type="molecule type" value="Genomic_DNA"/>
</dbReference>
<dbReference type="PANTHER" id="PTHR12598">
    <property type="entry name" value="COPPER HOMEOSTASIS PROTEIN CUTC"/>
    <property type="match status" value="1"/>
</dbReference>
<accession>A0A140DRZ9</accession>
<evidence type="ECO:0000256" key="2">
    <source>
        <dbReference type="HAMAP-Rule" id="MF_00795"/>
    </source>
</evidence>
<comment type="caution">
    <text evidence="2">Once thought to be involved in copper homeostasis, experiments in E.coli have shown this is not the case.</text>
</comment>
<protein>
    <recommendedName>
        <fullName evidence="2">PF03932 family protein CutC</fullName>
    </recommendedName>
</protein>
<dbReference type="CDD" id="cd00945">
    <property type="entry name" value="Aldolase_Class_I"/>
    <property type="match status" value="1"/>
</dbReference>